<dbReference type="GO" id="GO:0004035">
    <property type="term" value="F:alkaline phosphatase activity"/>
    <property type="evidence" value="ECO:0007669"/>
    <property type="project" value="InterPro"/>
</dbReference>
<dbReference type="InterPro" id="IPR017850">
    <property type="entry name" value="Alkaline_phosphatase_core_sf"/>
</dbReference>
<feature type="binding site" evidence="5">
    <location>
        <begin position="154"/>
        <end position="156"/>
    </location>
    <ligand>
        <name>substrate</name>
    </ligand>
</feature>
<feature type="active site" description="Phosphothreonine intermediate" evidence="4">
    <location>
        <position position="67"/>
    </location>
</feature>
<dbReference type="SUPFAM" id="SSF53649">
    <property type="entry name" value="Alkaline phosphatase-like"/>
    <property type="match status" value="1"/>
</dbReference>
<dbReference type="Gene3D" id="3.30.1360.150">
    <property type="match status" value="1"/>
</dbReference>
<accession>A0A829YEN4</accession>
<dbReference type="Gene3D" id="3.40.720.10">
    <property type="entry name" value="Alkaline Phosphatase, subunit A"/>
    <property type="match status" value="1"/>
</dbReference>
<evidence type="ECO:0000313" key="7">
    <source>
        <dbReference type="Proteomes" id="UP000445000"/>
    </source>
</evidence>
<dbReference type="PIRSF" id="PIRSF031924">
    <property type="entry name" value="Pi-irrepressible_AP"/>
    <property type="match status" value="1"/>
</dbReference>
<dbReference type="PANTHER" id="PTHR10151:SF120">
    <property type="entry name" value="BIS(5'-ADENOSYL)-TRIPHOSPHATASE"/>
    <property type="match status" value="1"/>
</dbReference>
<keyword evidence="7" id="KW-1185">Reference proteome</keyword>
<name>A0A829YEN4_9GAMM</name>
<dbReference type="Proteomes" id="UP000445000">
    <property type="component" value="Unassembled WGS sequence"/>
</dbReference>
<evidence type="ECO:0000256" key="5">
    <source>
        <dbReference type="PIRSR" id="PIRSR031924-51"/>
    </source>
</evidence>
<proteinExistence type="predicted"/>
<dbReference type="CDD" id="cd16016">
    <property type="entry name" value="AP-SPAP"/>
    <property type="match status" value="1"/>
</dbReference>
<comment type="caution">
    <text evidence="6">The sequence shown here is derived from an EMBL/GenBank/DDBJ whole genome shotgun (WGS) entry which is preliminary data.</text>
</comment>
<dbReference type="InterPro" id="IPR002591">
    <property type="entry name" value="Phosphodiest/P_Trfase"/>
</dbReference>
<feature type="binding site" evidence="5">
    <location>
        <position position="88"/>
    </location>
    <ligand>
        <name>substrate</name>
    </ligand>
</feature>
<dbReference type="InterPro" id="IPR026263">
    <property type="entry name" value="Alkaline_phosphatase_prok"/>
</dbReference>
<evidence type="ECO:0000256" key="2">
    <source>
        <dbReference type="ARBA" id="ARBA00022723"/>
    </source>
</evidence>
<sequence>MLLGSLTAAPLHAAEPPRPKLVVAIAIDQFSSDVFTEYRPLYQAGLKRLASGAVFPKGHQSHASTETCPGHSTILTGARPARTGIIANDWQDPLLPRTVNGKETFTLYCVEKPEPAGSVVDKTVVSPDSLLVPTLGDRMKARDPATRVVSVAGKDRSAVMLGGHNADLALWWTQTGFATYDGKESSIPEEIADKINANLRKSYGSPSVLKLPAACASRSRETRLTDNISIGTLQNLPASSKRWRATPAMDAFTVDAALAAVKSFNLGGKGATDLLAVSFSGTDYAGHYYGTEGAEMCTQQLALDQSIGRLLAGLDKTGIPYVVAMTADHGGIDTTERNKQRGVAEAARIDTNLLAANVNAILEQELPDLPKPVVLGPKEFANDVYLNAAIPAGRRAGALHAVAQYYRNHPQIAAVFTKDELIAAAPPSGPVDEWTLLQRAKASFNAQRSGDLIVLLKPYISLYQLPKNVDSDYTASHGSPWGYDRRVPLVFWWKGIVGFEQPVAVETVDLAPTLAKIIGLDVPAGEFDGRALPVVQP</sequence>
<dbReference type="AlphaFoldDB" id="A0A829YEN4"/>
<gene>
    <name evidence="6" type="ORF">GCM10011487_32510</name>
</gene>
<evidence type="ECO:0000313" key="6">
    <source>
        <dbReference type="EMBL" id="GFE81251.1"/>
    </source>
</evidence>
<keyword evidence="3" id="KW-0732">Signal</keyword>
<dbReference type="Pfam" id="PF01663">
    <property type="entry name" value="Phosphodiest"/>
    <property type="match status" value="1"/>
</dbReference>
<keyword evidence="2" id="KW-0479">Metal-binding</keyword>
<dbReference type="GO" id="GO:0046872">
    <property type="term" value="F:metal ion binding"/>
    <property type="evidence" value="ECO:0007669"/>
    <property type="project" value="UniProtKB-KW"/>
</dbReference>
<dbReference type="PANTHER" id="PTHR10151">
    <property type="entry name" value="ECTONUCLEOTIDE PYROPHOSPHATASE/PHOSPHODIESTERASE"/>
    <property type="match status" value="1"/>
</dbReference>
<protein>
    <submittedName>
        <fullName evidence="6">Alkaline phosphatase</fullName>
    </submittedName>
</protein>
<organism evidence="6 7">
    <name type="scientific">Steroidobacter agaridevorans</name>
    <dbReference type="NCBI Taxonomy" id="2695856"/>
    <lineage>
        <taxon>Bacteria</taxon>
        <taxon>Pseudomonadati</taxon>
        <taxon>Pseudomonadota</taxon>
        <taxon>Gammaproteobacteria</taxon>
        <taxon>Steroidobacterales</taxon>
        <taxon>Steroidobacteraceae</taxon>
        <taxon>Steroidobacter</taxon>
    </lineage>
</organism>
<dbReference type="EMBL" id="BLJN01000003">
    <property type="protein sequence ID" value="GFE81251.1"/>
    <property type="molecule type" value="Genomic_DNA"/>
</dbReference>
<keyword evidence="1 4" id="KW-0597">Phosphoprotein</keyword>
<evidence type="ECO:0000256" key="4">
    <source>
        <dbReference type="PIRSR" id="PIRSR031924-50"/>
    </source>
</evidence>
<evidence type="ECO:0000256" key="1">
    <source>
        <dbReference type="ARBA" id="ARBA00022553"/>
    </source>
</evidence>
<reference evidence="7" key="1">
    <citation type="submission" date="2020-01" db="EMBL/GenBank/DDBJ databases">
        <title>'Steroidobacter agaridevorans' sp. nov., agar-degrading bacteria isolated from rhizosphere soils.</title>
        <authorList>
            <person name="Ikenaga M."/>
            <person name="Kataoka M."/>
            <person name="Murouchi A."/>
            <person name="Katsuragi S."/>
            <person name="Sakai M."/>
        </authorList>
    </citation>
    <scope>NUCLEOTIDE SEQUENCE [LARGE SCALE GENOMIC DNA]</scope>
    <source>
        <strain evidence="7">YU21-B</strain>
    </source>
</reference>
<evidence type="ECO:0000256" key="3">
    <source>
        <dbReference type="ARBA" id="ARBA00022729"/>
    </source>
</evidence>